<dbReference type="RefSeq" id="WP_103934012.1">
    <property type="nucleotide sequence ID" value="NZ_FNVA01000005.1"/>
</dbReference>
<keyword evidence="1" id="KW-0472">Membrane</keyword>
<evidence type="ECO:0000313" key="2">
    <source>
        <dbReference type="EMBL" id="SEG47943.1"/>
    </source>
</evidence>
<feature type="transmembrane region" description="Helical" evidence="1">
    <location>
        <begin position="21"/>
        <end position="41"/>
    </location>
</feature>
<dbReference type="Proteomes" id="UP000236728">
    <property type="component" value="Unassembled WGS sequence"/>
</dbReference>
<reference evidence="2 3" key="1">
    <citation type="submission" date="2016-10" db="EMBL/GenBank/DDBJ databases">
        <authorList>
            <person name="de Groot N.N."/>
        </authorList>
    </citation>
    <scope>NUCLEOTIDE SEQUENCE [LARGE SCALE GENOMIC DNA]</scope>
    <source>
        <strain evidence="2 3">DSM 22489</strain>
    </source>
</reference>
<gene>
    <name evidence="2" type="ORF">SAMN05421819_3157</name>
</gene>
<evidence type="ECO:0000313" key="3">
    <source>
        <dbReference type="Proteomes" id="UP000236728"/>
    </source>
</evidence>
<dbReference type="InterPro" id="IPR017801">
    <property type="entry name" value="DUF3738"/>
</dbReference>
<organism evidence="2 3">
    <name type="scientific">Bryocella elongata</name>
    <dbReference type="NCBI Taxonomy" id="863522"/>
    <lineage>
        <taxon>Bacteria</taxon>
        <taxon>Pseudomonadati</taxon>
        <taxon>Acidobacteriota</taxon>
        <taxon>Terriglobia</taxon>
        <taxon>Terriglobales</taxon>
        <taxon>Acidobacteriaceae</taxon>
        <taxon>Bryocella</taxon>
    </lineage>
</organism>
<accession>A0A1H6AGQ1</accession>
<keyword evidence="3" id="KW-1185">Reference proteome</keyword>
<dbReference type="NCBIfam" id="TIGR03435">
    <property type="entry name" value="Soli_TIGR03435"/>
    <property type="match status" value="1"/>
</dbReference>
<dbReference type="AlphaFoldDB" id="A0A1H6AGQ1"/>
<proteinExistence type="predicted"/>
<evidence type="ECO:0000256" key="1">
    <source>
        <dbReference type="SAM" id="Phobius"/>
    </source>
</evidence>
<dbReference type="OrthoDB" id="109201at2"/>
<name>A0A1H6AGQ1_9BACT</name>
<dbReference type="EMBL" id="FNVA01000005">
    <property type="protein sequence ID" value="SEG47943.1"/>
    <property type="molecule type" value="Genomic_DNA"/>
</dbReference>
<keyword evidence="1" id="KW-1133">Transmembrane helix</keyword>
<sequence length="389" mass="42326">MTTSRQPTSQRPDQKPSLALLVTRIVLAAVLAILSFGAATIRAHAQAPATGQWQGTTAGEKPERVVLLLPEVAAKRGFVYLLDEENSSSAHATSTLEVSKTAVSFSLSNIEATFSGAFSADHASLTGTWTVRGKSVPLNLAHVAGDAAWEIPKISAAMDPAADPSFEVATIRLADPDLHNTGFQQDGTRSRAHNQNLETIIDFAYNIHRTQIIDAPSWIKSERWEISGISDTPGDPSLAQFRNMFRKLLADRFGLVLEEQAREIPVYALVKTKDAPKLTPSATGNTLPNVNGNGNNGVQSFVYENISLDEFASELSYWEDRPVVNKTDLSGRFDFRLSFTRNDAPPAIDSNAPPVLFTAIQEQLALKVEATHLSTKVYVVKHVEHPTAN</sequence>
<protein>
    <submittedName>
        <fullName evidence="2">Soil-associated protein, TIGR03435 family</fullName>
    </submittedName>
</protein>
<keyword evidence="1" id="KW-0812">Transmembrane</keyword>
<dbReference type="Pfam" id="PF12543">
    <property type="entry name" value="DUF3738"/>
    <property type="match status" value="1"/>
</dbReference>